<dbReference type="Gene3D" id="1.20.1250.20">
    <property type="entry name" value="MFS general substrate transporter like domains"/>
    <property type="match status" value="1"/>
</dbReference>
<dbReference type="SUPFAM" id="SSF103473">
    <property type="entry name" value="MFS general substrate transporter"/>
    <property type="match status" value="1"/>
</dbReference>
<keyword evidence="3 7" id="KW-0812">Transmembrane</keyword>
<feature type="transmembrane region" description="Helical" evidence="7">
    <location>
        <begin position="445"/>
        <end position="466"/>
    </location>
</feature>
<dbReference type="PROSITE" id="PS50850">
    <property type="entry name" value="MFS"/>
    <property type="match status" value="1"/>
</dbReference>
<evidence type="ECO:0000256" key="3">
    <source>
        <dbReference type="ARBA" id="ARBA00022692"/>
    </source>
</evidence>
<dbReference type="OrthoDB" id="6612291at2759"/>
<feature type="transmembrane region" description="Helical" evidence="7">
    <location>
        <begin position="229"/>
        <end position="249"/>
    </location>
</feature>
<dbReference type="InterPro" id="IPR005828">
    <property type="entry name" value="MFS_sugar_transport-like"/>
</dbReference>
<dbReference type="GO" id="GO:0005351">
    <property type="term" value="F:carbohydrate:proton symporter activity"/>
    <property type="evidence" value="ECO:0007669"/>
    <property type="project" value="TreeGrafter"/>
</dbReference>
<evidence type="ECO:0000256" key="6">
    <source>
        <dbReference type="SAM" id="MobiDB-lite"/>
    </source>
</evidence>
<gene>
    <name evidence="9" type="ORF">BU23DRAFT_515591</name>
</gene>
<keyword evidence="5 7" id="KW-0472">Membrane</keyword>
<dbReference type="Pfam" id="PF00083">
    <property type="entry name" value="Sugar_tr"/>
    <property type="match status" value="1"/>
</dbReference>
<feature type="transmembrane region" description="Helical" evidence="7">
    <location>
        <begin position="195"/>
        <end position="217"/>
    </location>
</feature>
<dbReference type="Proteomes" id="UP000800036">
    <property type="component" value="Unassembled WGS sequence"/>
</dbReference>
<evidence type="ECO:0000256" key="1">
    <source>
        <dbReference type="ARBA" id="ARBA00004141"/>
    </source>
</evidence>
<evidence type="ECO:0000259" key="8">
    <source>
        <dbReference type="PROSITE" id="PS50850"/>
    </source>
</evidence>
<feature type="transmembrane region" description="Helical" evidence="7">
    <location>
        <begin position="350"/>
        <end position="373"/>
    </location>
</feature>
<feature type="transmembrane region" description="Helical" evidence="7">
    <location>
        <begin position="415"/>
        <end position="433"/>
    </location>
</feature>
<feature type="region of interest" description="Disordered" evidence="6">
    <location>
        <begin position="1"/>
        <end position="21"/>
    </location>
</feature>
<protein>
    <submittedName>
        <fullName evidence="9">MFS general substrate transporter</fullName>
    </submittedName>
</protein>
<evidence type="ECO:0000313" key="9">
    <source>
        <dbReference type="EMBL" id="KAF1967824.1"/>
    </source>
</evidence>
<dbReference type="AlphaFoldDB" id="A0A6A5UT17"/>
<dbReference type="InterPro" id="IPR050360">
    <property type="entry name" value="MFS_Sugar_Transporters"/>
</dbReference>
<name>A0A6A5UT17_9PLEO</name>
<dbReference type="PROSITE" id="PS00217">
    <property type="entry name" value="SUGAR_TRANSPORT_2"/>
    <property type="match status" value="1"/>
</dbReference>
<feature type="transmembrane region" description="Helical" evidence="7">
    <location>
        <begin position="513"/>
        <end position="531"/>
    </location>
</feature>
<accession>A0A6A5UT17</accession>
<keyword evidence="10" id="KW-1185">Reference proteome</keyword>
<dbReference type="PROSITE" id="PS00216">
    <property type="entry name" value="SUGAR_TRANSPORT_1"/>
    <property type="match status" value="1"/>
</dbReference>
<feature type="non-terminal residue" evidence="9">
    <location>
        <position position="571"/>
    </location>
</feature>
<feature type="domain" description="Major facilitator superfamily (MFS) profile" evidence="8">
    <location>
        <begin position="82"/>
        <end position="535"/>
    </location>
</feature>
<dbReference type="PANTHER" id="PTHR48022:SF41">
    <property type="entry name" value="MAJOR FACILITATOR SUPERFAMILY (MFS) PROFILE DOMAIN-CONTAINING PROTEIN"/>
    <property type="match status" value="1"/>
</dbReference>
<evidence type="ECO:0000256" key="4">
    <source>
        <dbReference type="ARBA" id="ARBA00022989"/>
    </source>
</evidence>
<dbReference type="EMBL" id="ML976727">
    <property type="protein sequence ID" value="KAF1967824.1"/>
    <property type="molecule type" value="Genomic_DNA"/>
</dbReference>
<sequence>MSTRFSRLPSDDADGGRYYQNRESLDLTESVSYDDYRRKSVSESVASLIDRGDSNVNATGEKENNAAPLRQSLKQYSTLVWWLLAISLPILYSGFDSGVLGGLNSVKAYQRDFGDCCTPNEISKEDESIVPAFLLSIWDGMGPLGQVAGGALGAWFLDRWGRKFSLKIGSLIGIGAILIFVMANTPPNKNIKRGLILAGKLLQGFGLGILKIEAYTYMSEVTPVSLKGAVMSIVPMFTLLGQLVGACAIQAISTSDKSSAYVYAVGSQWILAIPPFIVAFFLPESPAFLLKTKRDTQGALKSFERLLGPKNNARAAMLKMQETLKEEEKKSANLSYKDCFNAANYRRTLIIMFAGTVESLFGLPLISSASLFLQRVGMDHSKSTLFLIGGIVVGIISNTGSTWTVTHIGRRKLTISTLLITSGLWAVVGFAGIKKSTITPWLTGGIFIAIVVICGLGCWPASYAIMGETSSIRLRSRSQALGNLSKNVVEIIMNTALPYFYNPDALNLGGKTGFLYTALAGLGALLAYFFVPELRNRSAIEIDHLFAKGVRSIGSTNWRDTEVEEIPLDEA</sequence>
<dbReference type="PANTHER" id="PTHR48022">
    <property type="entry name" value="PLASTIDIC GLUCOSE TRANSPORTER 4"/>
    <property type="match status" value="1"/>
</dbReference>
<dbReference type="InterPro" id="IPR020846">
    <property type="entry name" value="MFS_dom"/>
</dbReference>
<dbReference type="InterPro" id="IPR036259">
    <property type="entry name" value="MFS_trans_sf"/>
</dbReference>
<evidence type="ECO:0000256" key="2">
    <source>
        <dbReference type="ARBA" id="ARBA00010992"/>
    </source>
</evidence>
<evidence type="ECO:0000256" key="7">
    <source>
        <dbReference type="SAM" id="Phobius"/>
    </source>
</evidence>
<feature type="transmembrane region" description="Helical" evidence="7">
    <location>
        <begin position="164"/>
        <end position="183"/>
    </location>
</feature>
<keyword evidence="4 7" id="KW-1133">Transmembrane helix</keyword>
<evidence type="ECO:0000256" key="5">
    <source>
        <dbReference type="ARBA" id="ARBA00023136"/>
    </source>
</evidence>
<feature type="transmembrane region" description="Helical" evidence="7">
    <location>
        <begin position="261"/>
        <end position="282"/>
    </location>
</feature>
<organism evidence="9 10">
    <name type="scientific">Bimuria novae-zelandiae CBS 107.79</name>
    <dbReference type="NCBI Taxonomy" id="1447943"/>
    <lineage>
        <taxon>Eukaryota</taxon>
        <taxon>Fungi</taxon>
        <taxon>Dikarya</taxon>
        <taxon>Ascomycota</taxon>
        <taxon>Pezizomycotina</taxon>
        <taxon>Dothideomycetes</taxon>
        <taxon>Pleosporomycetidae</taxon>
        <taxon>Pleosporales</taxon>
        <taxon>Massarineae</taxon>
        <taxon>Didymosphaeriaceae</taxon>
        <taxon>Bimuria</taxon>
    </lineage>
</organism>
<feature type="transmembrane region" description="Helical" evidence="7">
    <location>
        <begin position="79"/>
        <end position="95"/>
    </location>
</feature>
<proteinExistence type="inferred from homology"/>
<dbReference type="GO" id="GO:0016020">
    <property type="term" value="C:membrane"/>
    <property type="evidence" value="ECO:0007669"/>
    <property type="project" value="UniProtKB-SubCell"/>
</dbReference>
<evidence type="ECO:0000313" key="10">
    <source>
        <dbReference type="Proteomes" id="UP000800036"/>
    </source>
</evidence>
<dbReference type="InterPro" id="IPR005829">
    <property type="entry name" value="Sugar_transporter_CS"/>
</dbReference>
<comment type="subcellular location">
    <subcellularLocation>
        <location evidence="1">Membrane</location>
        <topology evidence="1">Multi-pass membrane protein</topology>
    </subcellularLocation>
</comment>
<feature type="transmembrane region" description="Helical" evidence="7">
    <location>
        <begin position="385"/>
        <end position="403"/>
    </location>
</feature>
<comment type="similarity">
    <text evidence="2">Belongs to the major facilitator superfamily. Sugar transporter (TC 2.A.1.1) family.</text>
</comment>
<reference evidence="9" key="1">
    <citation type="journal article" date="2020" name="Stud. Mycol.">
        <title>101 Dothideomycetes genomes: a test case for predicting lifestyles and emergence of pathogens.</title>
        <authorList>
            <person name="Haridas S."/>
            <person name="Albert R."/>
            <person name="Binder M."/>
            <person name="Bloem J."/>
            <person name="Labutti K."/>
            <person name="Salamov A."/>
            <person name="Andreopoulos B."/>
            <person name="Baker S."/>
            <person name="Barry K."/>
            <person name="Bills G."/>
            <person name="Bluhm B."/>
            <person name="Cannon C."/>
            <person name="Castanera R."/>
            <person name="Culley D."/>
            <person name="Daum C."/>
            <person name="Ezra D."/>
            <person name="Gonzalez J."/>
            <person name="Henrissat B."/>
            <person name="Kuo A."/>
            <person name="Liang C."/>
            <person name="Lipzen A."/>
            <person name="Lutzoni F."/>
            <person name="Magnuson J."/>
            <person name="Mondo S."/>
            <person name="Nolan M."/>
            <person name="Ohm R."/>
            <person name="Pangilinan J."/>
            <person name="Park H.-J."/>
            <person name="Ramirez L."/>
            <person name="Alfaro M."/>
            <person name="Sun H."/>
            <person name="Tritt A."/>
            <person name="Yoshinaga Y."/>
            <person name="Zwiers L.-H."/>
            <person name="Turgeon B."/>
            <person name="Goodwin S."/>
            <person name="Spatafora J."/>
            <person name="Crous P."/>
            <person name="Grigoriev I."/>
        </authorList>
    </citation>
    <scope>NUCLEOTIDE SEQUENCE</scope>
    <source>
        <strain evidence="9">CBS 107.79</strain>
    </source>
</reference>